<feature type="compositionally biased region" description="Polar residues" evidence="1">
    <location>
        <begin position="45"/>
        <end position="58"/>
    </location>
</feature>
<evidence type="ECO:0000256" key="1">
    <source>
        <dbReference type="SAM" id="MobiDB-lite"/>
    </source>
</evidence>
<sequence>MADRAGVEQLTPQSRASRTPSANAQCGSSRLATRIDRNGSGVRCSPSTAGGVTSSAPTTGPVCSCDQNRTVRQPALCAIRIAGSSEALTTACNAATRSSGT</sequence>
<organism evidence="2 3">
    <name type="scientific">Actinoplanes sandaracinus</name>
    <dbReference type="NCBI Taxonomy" id="3045177"/>
    <lineage>
        <taxon>Bacteria</taxon>
        <taxon>Bacillati</taxon>
        <taxon>Actinomycetota</taxon>
        <taxon>Actinomycetes</taxon>
        <taxon>Micromonosporales</taxon>
        <taxon>Micromonosporaceae</taxon>
        <taxon>Actinoplanes</taxon>
    </lineage>
</organism>
<feature type="region of interest" description="Disordered" evidence="1">
    <location>
        <begin position="1"/>
        <end position="59"/>
    </location>
</feature>
<evidence type="ECO:0000313" key="2">
    <source>
        <dbReference type="EMBL" id="MDI6105055.1"/>
    </source>
</evidence>
<feature type="compositionally biased region" description="Polar residues" evidence="1">
    <location>
        <begin position="10"/>
        <end position="31"/>
    </location>
</feature>
<name>A0ABT6WZ75_9ACTN</name>
<accession>A0ABT6WZ75</accession>
<dbReference type="EMBL" id="JASCTH010000040">
    <property type="protein sequence ID" value="MDI6105055.1"/>
    <property type="molecule type" value="Genomic_DNA"/>
</dbReference>
<comment type="caution">
    <text evidence="2">The sequence shown here is derived from an EMBL/GenBank/DDBJ whole genome shotgun (WGS) entry which is preliminary data.</text>
</comment>
<keyword evidence="3" id="KW-1185">Reference proteome</keyword>
<reference evidence="2 3" key="1">
    <citation type="submission" date="2023-05" db="EMBL/GenBank/DDBJ databases">
        <title>Actinoplanes sp. NEAU-A12 genome sequencing.</title>
        <authorList>
            <person name="Wang Z.-S."/>
        </authorList>
    </citation>
    <scope>NUCLEOTIDE SEQUENCE [LARGE SCALE GENOMIC DNA]</scope>
    <source>
        <strain evidence="2 3">NEAU-A12</strain>
    </source>
</reference>
<dbReference type="Proteomes" id="UP001241758">
    <property type="component" value="Unassembled WGS sequence"/>
</dbReference>
<proteinExistence type="predicted"/>
<protein>
    <submittedName>
        <fullName evidence="2">Uncharacterized protein</fullName>
    </submittedName>
</protein>
<evidence type="ECO:0000313" key="3">
    <source>
        <dbReference type="Proteomes" id="UP001241758"/>
    </source>
</evidence>
<gene>
    <name evidence="2" type="ORF">QLQ12_41370</name>
</gene>